<sequence>MLTAPIALPAPRPATRACTVTLLVPTLNEIVGMKAIMPLVRREWVDQILVLDGGSTDGTVEYARDQGYEVHVQTEPGIRQAYMEVLPQIRGDVVVTFSPDGNSLPELLPRLIATIDRGYDMVIVSRYKKPARSDDDDLVTAFGNWLFTRTVNLLHCGRYTDAMVIYRAYRTRLVRELELDQDRWYRTPERLFGCRISWEPLLSARAARRKLKVAEIPGDEPPRVGGERKLRVLRWGASYYFQFFRDWLLWR</sequence>
<keyword evidence="3" id="KW-1185">Reference proteome</keyword>
<reference evidence="3" key="1">
    <citation type="submission" date="2020-05" db="EMBL/GenBank/DDBJ databases">
        <title>Frigoriglobus tundricola gen. nov., sp. nov., a psychrotolerant cellulolytic planctomycete of the family Gemmataceae with two divergent copies of 16S rRNA gene.</title>
        <authorList>
            <person name="Kulichevskaya I.S."/>
            <person name="Ivanova A.A."/>
            <person name="Naumoff D.G."/>
            <person name="Beletsky A.V."/>
            <person name="Rijpstra W.I.C."/>
            <person name="Sinninghe Damste J.S."/>
            <person name="Mardanov A.V."/>
            <person name="Ravin N.V."/>
            <person name="Dedysh S.N."/>
        </authorList>
    </citation>
    <scope>NUCLEOTIDE SEQUENCE [LARGE SCALE GENOMIC DNA]</scope>
    <source>
        <strain evidence="3">PL17</strain>
    </source>
</reference>
<dbReference type="GO" id="GO:0016740">
    <property type="term" value="F:transferase activity"/>
    <property type="evidence" value="ECO:0007669"/>
    <property type="project" value="UniProtKB-KW"/>
</dbReference>
<dbReference type="SUPFAM" id="SSF53448">
    <property type="entry name" value="Nucleotide-diphospho-sugar transferases"/>
    <property type="match status" value="1"/>
</dbReference>
<gene>
    <name evidence="2" type="ORF">FTUN_8571</name>
</gene>
<dbReference type="AlphaFoldDB" id="A0A6M5Z6S6"/>
<dbReference type="InterPro" id="IPR029044">
    <property type="entry name" value="Nucleotide-diphossugar_trans"/>
</dbReference>
<name>A0A6M5Z6S6_9BACT</name>
<dbReference type="CDD" id="cd04179">
    <property type="entry name" value="DPM_DPG-synthase_like"/>
    <property type="match status" value="1"/>
</dbReference>
<dbReference type="InterPro" id="IPR050256">
    <property type="entry name" value="Glycosyltransferase_2"/>
</dbReference>
<dbReference type="Pfam" id="PF00535">
    <property type="entry name" value="Glycos_transf_2"/>
    <property type="match status" value="1"/>
</dbReference>
<dbReference type="RefSeq" id="WP_227254660.1">
    <property type="nucleotide sequence ID" value="NZ_CP053452.2"/>
</dbReference>
<dbReference type="InterPro" id="IPR001173">
    <property type="entry name" value="Glyco_trans_2-like"/>
</dbReference>
<accession>A0A6M5Z6S6</accession>
<dbReference type="EMBL" id="CP053452">
    <property type="protein sequence ID" value="QJX00933.1"/>
    <property type="molecule type" value="Genomic_DNA"/>
</dbReference>
<evidence type="ECO:0000259" key="1">
    <source>
        <dbReference type="Pfam" id="PF00535"/>
    </source>
</evidence>
<dbReference type="Proteomes" id="UP000503447">
    <property type="component" value="Chromosome"/>
</dbReference>
<keyword evidence="2" id="KW-0808">Transferase</keyword>
<organism evidence="2 3">
    <name type="scientific">Frigoriglobus tundricola</name>
    <dbReference type="NCBI Taxonomy" id="2774151"/>
    <lineage>
        <taxon>Bacteria</taxon>
        <taxon>Pseudomonadati</taxon>
        <taxon>Planctomycetota</taxon>
        <taxon>Planctomycetia</taxon>
        <taxon>Gemmatales</taxon>
        <taxon>Gemmataceae</taxon>
        <taxon>Frigoriglobus</taxon>
    </lineage>
</organism>
<evidence type="ECO:0000313" key="3">
    <source>
        <dbReference type="Proteomes" id="UP000503447"/>
    </source>
</evidence>
<dbReference type="Gene3D" id="3.90.550.10">
    <property type="entry name" value="Spore Coat Polysaccharide Biosynthesis Protein SpsA, Chain A"/>
    <property type="match status" value="1"/>
</dbReference>
<dbReference type="PANTHER" id="PTHR48090">
    <property type="entry name" value="UNDECAPRENYL-PHOSPHATE 4-DEOXY-4-FORMAMIDO-L-ARABINOSE TRANSFERASE-RELATED"/>
    <property type="match status" value="1"/>
</dbReference>
<dbReference type="PANTHER" id="PTHR48090:SF7">
    <property type="entry name" value="RFBJ PROTEIN"/>
    <property type="match status" value="1"/>
</dbReference>
<dbReference type="KEGG" id="ftj:FTUN_8571"/>
<protein>
    <submittedName>
        <fullName evidence="2">Putative glycosyltransferase</fullName>
    </submittedName>
</protein>
<feature type="domain" description="Glycosyltransferase 2-like" evidence="1">
    <location>
        <begin position="45"/>
        <end position="174"/>
    </location>
</feature>
<evidence type="ECO:0000313" key="2">
    <source>
        <dbReference type="EMBL" id="QJX00933.1"/>
    </source>
</evidence>
<proteinExistence type="predicted"/>